<evidence type="ECO:0000313" key="1">
    <source>
        <dbReference type="EMBL" id="CAB4261709.1"/>
    </source>
</evidence>
<dbReference type="Pfam" id="PF03140">
    <property type="entry name" value="DUF247"/>
    <property type="match status" value="1"/>
</dbReference>
<dbReference type="PANTHER" id="PTHR31170">
    <property type="entry name" value="BNAC04G53230D PROTEIN"/>
    <property type="match status" value="1"/>
</dbReference>
<dbReference type="Proteomes" id="UP000507222">
    <property type="component" value="Unassembled WGS sequence"/>
</dbReference>
<evidence type="ECO:0000313" key="2">
    <source>
        <dbReference type="Proteomes" id="UP000507222"/>
    </source>
</evidence>
<reference evidence="1 2" key="1">
    <citation type="submission" date="2020-05" db="EMBL/GenBank/DDBJ databases">
        <authorList>
            <person name="Campoy J."/>
            <person name="Schneeberger K."/>
            <person name="Spophaly S."/>
        </authorList>
    </citation>
    <scope>NUCLEOTIDE SEQUENCE [LARGE SCALE GENOMIC DNA]</scope>
    <source>
        <strain evidence="1">PruArmRojPasFocal</strain>
    </source>
</reference>
<sequence length="89" mass="10529">MMILDGCFVIEPFWKYPSDEEHIDANDPIFNMDFMFQYLCHDLLLLENQLPWFVLQHLYDLTLDPNEPDRSLSCSVFTSQKPLNHSCDS</sequence>
<dbReference type="PANTHER" id="PTHR31170:SF17">
    <property type="match status" value="1"/>
</dbReference>
<protein>
    <submittedName>
        <fullName evidence="1">Uncharacterized protein</fullName>
    </submittedName>
</protein>
<dbReference type="EMBL" id="CAEKDK010000001">
    <property type="protein sequence ID" value="CAB4261709.1"/>
    <property type="molecule type" value="Genomic_DNA"/>
</dbReference>
<organism evidence="1 2">
    <name type="scientific">Prunus armeniaca</name>
    <name type="common">Apricot</name>
    <name type="synonym">Armeniaca vulgaris</name>
    <dbReference type="NCBI Taxonomy" id="36596"/>
    <lineage>
        <taxon>Eukaryota</taxon>
        <taxon>Viridiplantae</taxon>
        <taxon>Streptophyta</taxon>
        <taxon>Embryophyta</taxon>
        <taxon>Tracheophyta</taxon>
        <taxon>Spermatophyta</taxon>
        <taxon>Magnoliopsida</taxon>
        <taxon>eudicotyledons</taxon>
        <taxon>Gunneridae</taxon>
        <taxon>Pentapetalae</taxon>
        <taxon>rosids</taxon>
        <taxon>fabids</taxon>
        <taxon>Rosales</taxon>
        <taxon>Rosaceae</taxon>
        <taxon>Amygdaloideae</taxon>
        <taxon>Amygdaleae</taxon>
        <taxon>Prunus</taxon>
    </lineage>
</organism>
<accession>A0A6J5TDF7</accession>
<dbReference type="AlphaFoldDB" id="A0A6J5TDF7"/>
<gene>
    <name evidence="1" type="ORF">CURHAP_LOCUS548</name>
</gene>
<name>A0A6J5TDF7_PRUAR</name>
<dbReference type="InterPro" id="IPR004158">
    <property type="entry name" value="DUF247_pln"/>
</dbReference>
<proteinExistence type="predicted"/>